<evidence type="ECO:0000256" key="4">
    <source>
        <dbReference type="ARBA" id="ARBA00022670"/>
    </source>
</evidence>
<dbReference type="CDD" id="cd00108">
    <property type="entry name" value="KR"/>
    <property type="match status" value="1"/>
</dbReference>
<dbReference type="Proteomes" id="UP000838412">
    <property type="component" value="Chromosome 15"/>
</dbReference>
<reference evidence="11" key="1">
    <citation type="submission" date="2022-01" db="EMBL/GenBank/DDBJ databases">
        <authorList>
            <person name="Braso-Vives M."/>
        </authorList>
    </citation>
    <scope>NUCLEOTIDE SEQUENCE</scope>
</reference>
<feature type="chain" id="PRO_5035432218" evidence="8">
    <location>
        <begin position="22"/>
        <end position="394"/>
    </location>
</feature>
<dbReference type="InterPro" id="IPR018056">
    <property type="entry name" value="Kringle_CS"/>
</dbReference>
<evidence type="ECO:0000256" key="2">
    <source>
        <dbReference type="ARBA" id="ARBA00022525"/>
    </source>
</evidence>
<name>A0A8K0EBF6_BRALA</name>
<accession>A0A8K0EBF6</accession>
<comment type="subcellular location">
    <subcellularLocation>
        <location evidence="1">Secreted</location>
    </subcellularLocation>
</comment>
<evidence type="ECO:0000313" key="11">
    <source>
        <dbReference type="EMBL" id="CAH1246034.1"/>
    </source>
</evidence>
<keyword evidence="8" id="KW-0732">Signal</keyword>
<keyword evidence="3" id="KW-0420">Kringle</keyword>
<proteinExistence type="predicted"/>
<dbReference type="InterPro" id="IPR050127">
    <property type="entry name" value="Serine_Proteases_S1"/>
</dbReference>
<evidence type="ECO:0000256" key="5">
    <source>
        <dbReference type="ARBA" id="ARBA00022801"/>
    </source>
</evidence>
<evidence type="ECO:0000259" key="10">
    <source>
        <dbReference type="SMART" id="SM00130"/>
    </source>
</evidence>
<dbReference type="Gene3D" id="2.40.20.10">
    <property type="entry name" value="Plasminogen Kringle 4"/>
    <property type="match status" value="1"/>
</dbReference>
<evidence type="ECO:0000256" key="8">
    <source>
        <dbReference type="SAM" id="SignalP"/>
    </source>
</evidence>
<evidence type="ECO:0000256" key="3">
    <source>
        <dbReference type="ARBA" id="ARBA00022572"/>
    </source>
</evidence>
<dbReference type="InterPro" id="IPR043504">
    <property type="entry name" value="Peptidase_S1_PA_chymotrypsin"/>
</dbReference>
<organism evidence="11 12">
    <name type="scientific">Branchiostoma lanceolatum</name>
    <name type="common">Common lancelet</name>
    <name type="synonym">Amphioxus lanceolatum</name>
    <dbReference type="NCBI Taxonomy" id="7740"/>
    <lineage>
        <taxon>Eukaryota</taxon>
        <taxon>Metazoa</taxon>
        <taxon>Chordata</taxon>
        <taxon>Cephalochordata</taxon>
        <taxon>Leptocardii</taxon>
        <taxon>Amphioxiformes</taxon>
        <taxon>Branchiostomatidae</taxon>
        <taxon>Branchiostoma</taxon>
    </lineage>
</organism>
<dbReference type="InterPro" id="IPR018114">
    <property type="entry name" value="TRYPSIN_HIS"/>
</dbReference>
<keyword evidence="12" id="KW-1185">Reference proteome</keyword>
<evidence type="ECO:0000256" key="7">
    <source>
        <dbReference type="ARBA" id="ARBA00023157"/>
    </source>
</evidence>
<dbReference type="CDD" id="cd00190">
    <property type="entry name" value="Tryp_SPc"/>
    <property type="match status" value="1"/>
</dbReference>
<gene>
    <name evidence="11" type="primary">PLG</name>
    <name evidence="11" type="ORF">BLAG_LOCUS8189</name>
</gene>
<dbReference type="PRINTS" id="PR00722">
    <property type="entry name" value="CHYMOTRYPSIN"/>
</dbReference>
<feature type="signal peptide" evidence="8">
    <location>
        <begin position="1"/>
        <end position="21"/>
    </location>
</feature>
<evidence type="ECO:0000256" key="6">
    <source>
        <dbReference type="ARBA" id="ARBA00022825"/>
    </source>
</evidence>
<dbReference type="GO" id="GO:0006508">
    <property type="term" value="P:proteolysis"/>
    <property type="evidence" value="ECO:0007669"/>
    <property type="project" value="UniProtKB-KW"/>
</dbReference>
<dbReference type="Gene3D" id="2.40.10.10">
    <property type="entry name" value="Trypsin-like serine proteases"/>
    <property type="match status" value="1"/>
</dbReference>
<dbReference type="InterPro" id="IPR000001">
    <property type="entry name" value="Kringle"/>
</dbReference>
<dbReference type="InterPro" id="IPR013806">
    <property type="entry name" value="Kringle-like"/>
</dbReference>
<feature type="domain" description="Peptidase S1" evidence="9">
    <location>
        <begin position="154"/>
        <end position="387"/>
    </location>
</feature>
<dbReference type="InterPro" id="IPR001254">
    <property type="entry name" value="Trypsin_dom"/>
</dbReference>
<dbReference type="SUPFAM" id="SSF50494">
    <property type="entry name" value="Trypsin-like serine proteases"/>
    <property type="match status" value="1"/>
</dbReference>
<keyword evidence="4" id="KW-0645">Protease</keyword>
<dbReference type="GO" id="GO:0004252">
    <property type="term" value="F:serine-type endopeptidase activity"/>
    <property type="evidence" value="ECO:0007669"/>
    <property type="project" value="InterPro"/>
</dbReference>
<evidence type="ECO:0000256" key="1">
    <source>
        <dbReference type="ARBA" id="ARBA00004613"/>
    </source>
</evidence>
<keyword evidence="5" id="KW-0378">Hydrolase</keyword>
<dbReference type="SMART" id="SM00130">
    <property type="entry name" value="KR"/>
    <property type="match status" value="1"/>
</dbReference>
<dbReference type="PROSITE" id="PS00134">
    <property type="entry name" value="TRYPSIN_HIS"/>
    <property type="match status" value="1"/>
</dbReference>
<keyword evidence="2" id="KW-0964">Secreted</keyword>
<dbReference type="SUPFAM" id="SSF57440">
    <property type="entry name" value="Kringle-like"/>
    <property type="match status" value="1"/>
</dbReference>
<feature type="domain" description="Kringle" evidence="10">
    <location>
        <begin position="34"/>
        <end position="117"/>
    </location>
</feature>
<keyword evidence="7" id="KW-1015">Disulfide bond</keyword>
<evidence type="ECO:0000313" key="12">
    <source>
        <dbReference type="Proteomes" id="UP000838412"/>
    </source>
</evidence>
<dbReference type="PROSITE" id="PS00135">
    <property type="entry name" value="TRYPSIN_SER"/>
    <property type="match status" value="1"/>
</dbReference>
<dbReference type="Pfam" id="PF00051">
    <property type="entry name" value="Kringle"/>
    <property type="match status" value="1"/>
</dbReference>
<dbReference type="PANTHER" id="PTHR24264:SF83">
    <property type="entry name" value="COMPLEMENT FACTOR I"/>
    <property type="match status" value="1"/>
</dbReference>
<dbReference type="InterPro" id="IPR038178">
    <property type="entry name" value="Kringle_sf"/>
</dbReference>
<evidence type="ECO:0000259" key="9">
    <source>
        <dbReference type="SMART" id="SM00020"/>
    </source>
</evidence>
<dbReference type="EMBL" id="OV696700">
    <property type="protein sequence ID" value="CAH1246034.1"/>
    <property type="molecule type" value="Genomic_DNA"/>
</dbReference>
<protein>
    <submittedName>
        <fullName evidence="11">PLG protein</fullName>
    </submittedName>
</protein>
<dbReference type="Pfam" id="PF00089">
    <property type="entry name" value="Trypsin"/>
    <property type="match status" value="1"/>
</dbReference>
<dbReference type="OrthoDB" id="41905at2759"/>
<dbReference type="PRINTS" id="PR00018">
    <property type="entry name" value="KRINGLE"/>
</dbReference>
<dbReference type="PROSITE" id="PS00021">
    <property type="entry name" value="KRINGLE_1"/>
    <property type="match status" value="1"/>
</dbReference>
<dbReference type="InterPro" id="IPR033116">
    <property type="entry name" value="TRYPSIN_SER"/>
</dbReference>
<dbReference type="InterPro" id="IPR009003">
    <property type="entry name" value="Peptidase_S1_PA"/>
</dbReference>
<keyword evidence="6" id="KW-0720">Serine protease</keyword>
<dbReference type="AlphaFoldDB" id="A0A8K0EBF6"/>
<sequence>MLELWGTLVSVLLAASTSVLSQTSTMLNVTSGSHECWSGPSSGSYRGNQSETVTGRTCQRWDVQIPHTHTFFPWLFPDAGLVENFCRNPDNGPGNPWCYTTNPGTRWEYCDIKPCDTEAALTTQVPPTGTLQTSGTTATPGHCGRPYIELSESRIVGGQVARHGSWPWQASLKLQGSGHVCGGSLISPGWVLTAAHCVESYATQNDLGFWRVSLGNYYRLLPDVSEQNLAISRVIMHENYTADILDNDVALIKLANDATLNDYVKTVCLAPDILPHPGTTCYVTGWGDTGAGSGKSLVLRQAPVSIIDIHTCNSAPWYNGAVTDNQFCAGHPGGGVDSCQGDSGGPLVCERHDGTWFQVGVTSWGWGCAIPNRPGVYTKLDNFFTWIQNKITQQ</sequence>
<dbReference type="PANTHER" id="PTHR24264">
    <property type="entry name" value="TRYPSIN-RELATED"/>
    <property type="match status" value="1"/>
</dbReference>
<dbReference type="InterPro" id="IPR001314">
    <property type="entry name" value="Peptidase_S1A"/>
</dbReference>
<dbReference type="SMART" id="SM00020">
    <property type="entry name" value="Tryp_SPc"/>
    <property type="match status" value="1"/>
</dbReference>
<dbReference type="FunFam" id="2.40.10.10:FF:000003">
    <property type="entry name" value="Transmembrane serine protease 3"/>
    <property type="match status" value="1"/>
</dbReference>
<dbReference type="GO" id="GO:0005615">
    <property type="term" value="C:extracellular space"/>
    <property type="evidence" value="ECO:0007669"/>
    <property type="project" value="TreeGrafter"/>
</dbReference>